<evidence type="ECO:0000256" key="1">
    <source>
        <dbReference type="ARBA" id="ARBA00022729"/>
    </source>
</evidence>
<gene>
    <name evidence="4" type="ORF">H9L42_05880</name>
</gene>
<dbReference type="Proteomes" id="UP000602647">
    <property type="component" value="Unassembled WGS sequence"/>
</dbReference>
<dbReference type="InterPro" id="IPR052910">
    <property type="entry name" value="ABC-Purine-Binding"/>
</dbReference>
<proteinExistence type="predicted"/>
<protein>
    <submittedName>
        <fullName evidence="4">BMP family ABC transporter substrate-binding protein</fullName>
    </submittedName>
</protein>
<evidence type="ECO:0000259" key="3">
    <source>
        <dbReference type="Pfam" id="PF02608"/>
    </source>
</evidence>
<evidence type="ECO:0000256" key="2">
    <source>
        <dbReference type="SAM" id="SignalP"/>
    </source>
</evidence>
<dbReference type="CDD" id="cd19963">
    <property type="entry name" value="PBP1_BMP-like"/>
    <property type="match status" value="1"/>
</dbReference>
<keyword evidence="1 2" id="KW-0732">Signal</keyword>
<dbReference type="Pfam" id="PF02608">
    <property type="entry name" value="Bmp"/>
    <property type="match status" value="1"/>
</dbReference>
<evidence type="ECO:0000313" key="4">
    <source>
        <dbReference type="EMBL" id="MBC6679351.1"/>
    </source>
</evidence>
<sequence>MKKVLAVLLAFVMIFSLAACGGSSEEEGSADGTKVGCIFIGSINDGGFSECMNEGLEKAAKENGMTLVKKENVSDSDKQASRDAATNLIDQGCEVIVGCSFGFGESLKELADSGDYDNITFLHFSGNYQNETNMENFFGSMEEARYLSGMAAAATSKDGVLGYVAAYPYTEVQIGINAFTLGAQAVNPDVEVKVVYINTWGDAELEKAAAEQLISAGCDVLTYHADSTATQLAAKEAGIYTTGWNYNNNVAGDSYITAPYWDMYAYFNPTFKAINDGTFKPTGNQPFSSYGSMQSGLICLDELGDAVPEDAKTKIAEVEEQMKAGEFKVFSGEIKYNNGKTLCKDGQTLTDQEIWKISGEVEGVTATSNESN</sequence>
<dbReference type="PROSITE" id="PS51257">
    <property type="entry name" value="PROKAR_LIPOPROTEIN"/>
    <property type="match status" value="1"/>
</dbReference>
<evidence type="ECO:0000313" key="5">
    <source>
        <dbReference type="Proteomes" id="UP000602647"/>
    </source>
</evidence>
<dbReference type="EMBL" id="JACRYT010000004">
    <property type="protein sequence ID" value="MBC6679351.1"/>
    <property type="molecule type" value="Genomic_DNA"/>
</dbReference>
<keyword evidence="5" id="KW-1185">Reference proteome</keyword>
<feature type="domain" description="ABC transporter substrate-binding protein PnrA-like" evidence="3">
    <location>
        <begin position="33"/>
        <end position="248"/>
    </location>
</feature>
<accession>A0A923NHY5</accession>
<dbReference type="AlphaFoldDB" id="A0A923NHY5"/>
<dbReference type="PANTHER" id="PTHR43208">
    <property type="entry name" value="ABC TRANSPORTER SUBSTRATE-BINDING PROTEIN"/>
    <property type="match status" value="1"/>
</dbReference>
<feature type="signal peptide" evidence="2">
    <location>
        <begin position="1"/>
        <end position="18"/>
    </location>
</feature>
<dbReference type="PANTHER" id="PTHR43208:SF1">
    <property type="entry name" value="ABC TRANSPORTER SUBSTRATE-BINDING PROTEIN"/>
    <property type="match status" value="1"/>
</dbReference>
<organism evidence="4 5">
    <name type="scientific">Zhenpiania hominis</name>
    <dbReference type="NCBI Taxonomy" id="2763644"/>
    <lineage>
        <taxon>Bacteria</taxon>
        <taxon>Bacillati</taxon>
        <taxon>Bacillota</taxon>
        <taxon>Clostridia</taxon>
        <taxon>Peptostreptococcales</taxon>
        <taxon>Anaerovoracaceae</taxon>
        <taxon>Zhenpiania</taxon>
    </lineage>
</organism>
<comment type="caution">
    <text evidence="4">The sequence shown here is derived from an EMBL/GenBank/DDBJ whole genome shotgun (WGS) entry which is preliminary data.</text>
</comment>
<feature type="chain" id="PRO_5038942071" evidence="2">
    <location>
        <begin position="19"/>
        <end position="372"/>
    </location>
</feature>
<dbReference type="RefSeq" id="WP_187302459.1">
    <property type="nucleotide sequence ID" value="NZ_CBCTON010000013.1"/>
</dbReference>
<dbReference type="GO" id="GO:0005886">
    <property type="term" value="C:plasma membrane"/>
    <property type="evidence" value="ECO:0007669"/>
    <property type="project" value="InterPro"/>
</dbReference>
<dbReference type="InterPro" id="IPR003760">
    <property type="entry name" value="PnrA-like"/>
</dbReference>
<reference evidence="4" key="1">
    <citation type="submission" date="2020-08" db="EMBL/GenBank/DDBJ databases">
        <title>Genome public.</title>
        <authorList>
            <person name="Liu C."/>
            <person name="Sun Q."/>
        </authorList>
    </citation>
    <scope>NUCLEOTIDE SEQUENCE</scope>
    <source>
        <strain evidence="4">BX12</strain>
    </source>
</reference>
<dbReference type="Gene3D" id="3.40.50.2300">
    <property type="match status" value="2"/>
</dbReference>
<name>A0A923NHY5_9FIRM</name>